<dbReference type="SMART" id="SM00028">
    <property type="entry name" value="TPR"/>
    <property type="match status" value="4"/>
</dbReference>
<dbReference type="InterPro" id="IPR019734">
    <property type="entry name" value="TPR_rpt"/>
</dbReference>
<dbReference type="EMBL" id="CP092109">
    <property type="protein sequence ID" value="UWZ81287.1"/>
    <property type="molecule type" value="Genomic_DNA"/>
</dbReference>
<organism evidence="2 3">
    <name type="scientific">Geoalkalibacter halelectricus</name>
    <dbReference type="NCBI Taxonomy" id="2847045"/>
    <lineage>
        <taxon>Bacteria</taxon>
        <taxon>Pseudomonadati</taxon>
        <taxon>Thermodesulfobacteriota</taxon>
        <taxon>Desulfuromonadia</taxon>
        <taxon>Desulfuromonadales</taxon>
        <taxon>Geoalkalibacteraceae</taxon>
        <taxon>Geoalkalibacter</taxon>
    </lineage>
</organism>
<evidence type="ECO:0000313" key="3">
    <source>
        <dbReference type="Proteomes" id="UP001060414"/>
    </source>
</evidence>
<gene>
    <name evidence="2" type="ORF">L9S41_07825</name>
</gene>
<feature type="repeat" description="TPR" evidence="1">
    <location>
        <begin position="154"/>
        <end position="187"/>
    </location>
</feature>
<accession>A0ABY5ZQ44</accession>
<evidence type="ECO:0000256" key="1">
    <source>
        <dbReference type="PROSITE-ProRule" id="PRU00339"/>
    </source>
</evidence>
<reference evidence="2" key="1">
    <citation type="journal article" date="2022" name="Environ. Microbiol.">
        <title>Geoalkalibacter halelectricus SAP #1 sp. nov. possessing extracellular electron transfer and mineral#reducing capabilities from a haloalkaline environment.</title>
        <authorList>
            <person name="Yadav S."/>
            <person name="Singh R."/>
            <person name="Sundharam S.S."/>
            <person name="Chaudhary S."/>
            <person name="Krishnamurthi S."/>
            <person name="Patil S.A."/>
        </authorList>
    </citation>
    <scope>NUCLEOTIDE SEQUENCE</scope>
    <source>
        <strain evidence="2">SAP-1</strain>
    </source>
</reference>
<keyword evidence="1" id="KW-0802">TPR repeat</keyword>
<dbReference type="Pfam" id="PF13428">
    <property type="entry name" value="TPR_14"/>
    <property type="match status" value="1"/>
</dbReference>
<dbReference type="InterPro" id="IPR011990">
    <property type="entry name" value="TPR-like_helical_dom_sf"/>
</dbReference>
<dbReference type="RefSeq" id="WP_260749660.1">
    <property type="nucleotide sequence ID" value="NZ_CP092109.1"/>
</dbReference>
<dbReference type="Pfam" id="PF14559">
    <property type="entry name" value="TPR_19"/>
    <property type="match status" value="1"/>
</dbReference>
<dbReference type="Proteomes" id="UP001060414">
    <property type="component" value="Chromosome"/>
</dbReference>
<name>A0ABY5ZQ44_9BACT</name>
<dbReference type="SUPFAM" id="SSF48452">
    <property type="entry name" value="TPR-like"/>
    <property type="match status" value="1"/>
</dbReference>
<proteinExistence type="predicted"/>
<sequence>MTGNETQQPSMKQVAQAVAAVLREPDADLWLRLSALFEQAGCRDEALEVARIGMGQFPRDFALALAGARLLAENQDAQEALEALEHCLNLDERNAEALWLTATLQQRLGQATKARATLERLLAIVPEHEAAREMLRTLQAEASAAATPGVPKRPITTPTLAEIYVKQGYLSKAIEVYQEILREDPDNALIRRRLGELQEAAALPAAEISGPGEQPSAVAASSGEAAVETFAPPVVEPSRAAPPSMEERLLSTLESWLSAIHHRRAHVR</sequence>
<dbReference type="PROSITE" id="PS50005">
    <property type="entry name" value="TPR"/>
    <property type="match status" value="1"/>
</dbReference>
<dbReference type="Gene3D" id="1.25.40.10">
    <property type="entry name" value="Tetratricopeptide repeat domain"/>
    <property type="match status" value="1"/>
</dbReference>
<keyword evidence="3" id="KW-1185">Reference proteome</keyword>
<protein>
    <submittedName>
        <fullName evidence="2">Tetratricopeptide repeat protein</fullName>
    </submittedName>
</protein>
<evidence type="ECO:0000313" key="2">
    <source>
        <dbReference type="EMBL" id="UWZ81287.1"/>
    </source>
</evidence>